<accession>A0A6J1X8V1</accession>
<evidence type="ECO:0000256" key="1">
    <source>
        <dbReference type="SAM" id="SignalP"/>
    </source>
</evidence>
<dbReference type="InterPro" id="IPR010562">
    <property type="entry name" value="Haemolymph_juvenile_hormone-bd"/>
</dbReference>
<dbReference type="SMART" id="SM00700">
    <property type="entry name" value="JHBP"/>
    <property type="match status" value="1"/>
</dbReference>
<feature type="chain" id="PRO_5045862083" evidence="1">
    <location>
        <begin position="17"/>
        <end position="532"/>
    </location>
</feature>
<keyword evidence="2" id="KW-1185">Reference proteome</keyword>
<name>A0A6J1X8V1_GALME</name>
<dbReference type="Gene3D" id="3.15.10.30">
    <property type="entry name" value="Haemolymph juvenile hormone binding protein"/>
    <property type="match status" value="2"/>
</dbReference>
<protein>
    <submittedName>
        <fullName evidence="3">Uncharacterized protein LOC113522598</fullName>
    </submittedName>
</protein>
<dbReference type="AlphaFoldDB" id="A0A6J1X8V1"/>
<dbReference type="Pfam" id="PF06585">
    <property type="entry name" value="JHBP"/>
    <property type="match status" value="2"/>
</dbReference>
<evidence type="ECO:0000313" key="3">
    <source>
        <dbReference type="RefSeq" id="XP_026764138.2"/>
    </source>
</evidence>
<keyword evidence="1" id="KW-0732">Signal</keyword>
<dbReference type="PANTHER" id="PTHR20993:SF0">
    <property type="entry name" value="GH07914P"/>
    <property type="match status" value="1"/>
</dbReference>
<organism evidence="2 3">
    <name type="scientific">Galleria mellonella</name>
    <name type="common">Greater wax moth</name>
    <dbReference type="NCBI Taxonomy" id="7137"/>
    <lineage>
        <taxon>Eukaryota</taxon>
        <taxon>Metazoa</taxon>
        <taxon>Ecdysozoa</taxon>
        <taxon>Arthropoda</taxon>
        <taxon>Hexapoda</taxon>
        <taxon>Insecta</taxon>
        <taxon>Pterygota</taxon>
        <taxon>Neoptera</taxon>
        <taxon>Endopterygota</taxon>
        <taxon>Lepidoptera</taxon>
        <taxon>Glossata</taxon>
        <taxon>Ditrysia</taxon>
        <taxon>Pyraloidea</taxon>
        <taxon>Pyralidae</taxon>
        <taxon>Galleriinae</taxon>
        <taxon>Galleria</taxon>
    </lineage>
</organism>
<gene>
    <name evidence="3" type="primary">LOC113522598</name>
</gene>
<dbReference type="RefSeq" id="XP_026764138.2">
    <property type="nucleotide sequence ID" value="XM_026908337.3"/>
</dbReference>
<dbReference type="InterPro" id="IPR038606">
    <property type="entry name" value="To_sf"/>
</dbReference>
<feature type="signal peptide" evidence="1">
    <location>
        <begin position="1"/>
        <end position="16"/>
    </location>
</feature>
<evidence type="ECO:0000313" key="2">
    <source>
        <dbReference type="Proteomes" id="UP001652740"/>
    </source>
</evidence>
<dbReference type="Proteomes" id="UP001652740">
    <property type="component" value="Unplaced"/>
</dbReference>
<sequence>MKLLVAFAILLVGANANILRSPSNEEHVSEDIKKQYSFSELSTEQLGQLMLQHLDDSRFVDIIVVEIIQRIREQIVEAGLDPLEKDRLELEYTLPVTDLLNVNTYVNNLVLAGASDIVINNMDYSILLTRLTFDISLPRLSANIGSSALDVTFFGESLTTALRGYIAIEDIRVQGNVRFSIGIISGISLHSLNIDFTLGGIESHLDLAVQNVNYSEILNNVLGGTIPNAIAENREELNELLEYIVANEIDKFLSSDDQPENIYQNLVWFGVSHLSSEMKFIIALAVLLVGANANILRSPTRNEYASSISAIQSFSDLSLSAKELGKQIAQHRDDARLIEAIITEIIQRIADQIVAAGLDPLEVDRLELEYRLPVTDLLIVTGEVENLVLAGVSNIAINNINYGILSSRLTFDISLPRISAVIGASSLDVTFFGASLTSSLSGSIAIVEPRVQGDVRINISIIGGISVRSLSIDFTLRDIESDLNLAIQGVDYSAPLNNLLGNVIPTAIAENRSEINKQYLSIYSLYFRTVPA</sequence>
<dbReference type="InParanoid" id="A0A6J1X8V1"/>
<dbReference type="GeneID" id="113522598"/>
<dbReference type="KEGG" id="gmw:113522598"/>
<reference evidence="3" key="1">
    <citation type="submission" date="2025-08" db="UniProtKB">
        <authorList>
            <consortium name="RefSeq"/>
        </authorList>
    </citation>
    <scope>IDENTIFICATION</scope>
    <source>
        <tissue evidence="3">Whole larvae</tissue>
    </source>
</reference>
<proteinExistence type="predicted"/>
<dbReference type="PANTHER" id="PTHR20993">
    <property type="entry name" value="GH07914P"/>
    <property type="match status" value="1"/>
</dbReference>